<dbReference type="GO" id="GO:0003697">
    <property type="term" value="F:single-stranded DNA binding"/>
    <property type="evidence" value="ECO:0007669"/>
    <property type="project" value="InterPro"/>
</dbReference>
<reference evidence="10" key="1">
    <citation type="submission" date="2021-05" db="EMBL/GenBank/DDBJ databases">
        <authorList>
            <person name="Pietrasiak N."/>
            <person name="Ward R."/>
            <person name="Stajich J.E."/>
            <person name="Kurbessoian T."/>
        </authorList>
    </citation>
    <scope>NUCLEOTIDE SEQUENCE</scope>
    <source>
        <strain evidence="10">GSE-NOS-MK-12-04C</strain>
    </source>
</reference>
<dbReference type="GO" id="GO:0016829">
    <property type="term" value="F:lyase activity"/>
    <property type="evidence" value="ECO:0007669"/>
    <property type="project" value="UniProtKB-KW"/>
</dbReference>
<dbReference type="PANTHER" id="PTHR13604">
    <property type="entry name" value="DC12-RELATED"/>
    <property type="match status" value="1"/>
</dbReference>
<dbReference type="EMBL" id="JAHHGZ010000015">
    <property type="protein sequence ID" value="MBW4668759.1"/>
    <property type="molecule type" value="Genomic_DNA"/>
</dbReference>
<dbReference type="GO" id="GO:0006508">
    <property type="term" value="P:proteolysis"/>
    <property type="evidence" value="ECO:0007669"/>
    <property type="project" value="UniProtKB-KW"/>
</dbReference>
<dbReference type="EC" id="3.4.-.-" evidence="8"/>
<evidence type="ECO:0000256" key="1">
    <source>
        <dbReference type="ARBA" id="ARBA00008136"/>
    </source>
</evidence>
<sequence length="223" mass="25275">MCGRFTLSVNKETLAQAFHLEFPDIAAKYNIAPTQEVATVLHNLESNQREFQHLRWGLIPSWAKNTSIGAKLINARAETVAEKPSFRSAFKHRRCLVLADGFYEWQKQEGKKQPFYFRLNSGQPFGFAGLWEKWKSPEGIEINSCTIVTTQANELLQPIHDRMPVILAERDYDLWLNPEVQKASALQQLLVPYPAPVMIASPVSTKVNNPRHDSPDCILSSPS</sequence>
<dbReference type="PANTHER" id="PTHR13604:SF0">
    <property type="entry name" value="ABASIC SITE PROCESSING PROTEIN HMCES"/>
    <property type="match status" value="1"/>
</dbReference>
<evidence type="ECO:0000313" key="11">
    <source>
        <dbReference type="Proteomes" id="UP000729701"/>
    </source>
</evidence>
<proteinExistence type="inferred from homology"/>
<evidence type="ECO:0000313" key="10">
    <source>
        <dbReference type="EMBL" id="MBW4668759.1"/>
    </source>
</evidence>
<dbReference type="GO" id="GO:0106300">
    <property type="term" value="P:protein-DNA covalent cross-linking repair"/>
    <property type="evidence" value="ECO:0007669"/>
    <property type="project" value="InterPro"/>
</dbReference>
<accession>A0A951UT77</accession>
<protein>
    <recommendedName>
        <fullName evidence="8">Abasic site processing protein</fullName>
        <ecNumber evidence="8">3.4.-.-</ecNumber>
    </recommendedName>
</protein>
<organism evidence="10 11">
    <name type="scientific">Cyanomargarita calcarea GSE-NOS-MK-12-04C</name>
    <dbReference type="NCBI Taxonomy" id="2839659"/>
    <lineage>
        <taxon>Bacteria</taxon>
        <taxon>Bacillati</taxon>
        <taxon>Cyanobacteriota</taxon>
        <taxon>Cyanophyceae</taxon>
        <taxon>Nostocales</taxon>
        <taxon>Cyanomargaritaceae</taxon>
        <taxon>Cyanomargarita</taxon>
    </lineage>
</organism>
<name>A0A951UT77_9CYAN</name>
<evidence type="ECO:0000256" key="7">
    <source>
        <dbReference type="ARBA" id="ARBA00023239"/>
    </source>
</evidence>
<evidence type="ECO:0000256" key="3">
    <source>
        <dbReference type="ARBA" id="ARBA00022763"/>
    </source>
</evidence>
<comment type="similarity">
    <text evidence="1 8">Belongs to the SOS response-associated peptidase family.</text>
</comment>
<evidence type="ECO:0000256" key="5">
    <source>
        <dbReference type="ARBA" id="ARBA00023124"/>
    </source>
</evidence>
<dbReference type="Pfam" id="PF02586">
    <property type="entry name" value="SRAP"/>
    <property type="match status" value="1"/>
</dbReference>
<dbReference type="GO" id="GO:0008233">
    <property type="term" value="F:peptidase activity"/>
    <property type="evidence" value="ECO:0007669"/>
    <property type="project" value="UniProtKB-KW"/>
</dbReference>
<reference evidence="10" key="2">
    <citation type="journal article" date="2022" name="Microbiol. Resour. Announc.">
        <title>Metagenome Sequencing to Explore Phylogenomics of Terrestrial Cyanobacteria.</title>
        <authorList>
            <person name="Ward R.D."/>
            <person name="Stajich J.E."/>
            <person name="Johansen J.R."/>
            <person name="Huntemann M."/>
            <person name="Clum A."/>
            <person name="Foster B."/>
            <person name="Foster B."/>
            <person name="Roux S."/>
            <person name="Palaniappan K."/>
            <person name="Varghese N."/>
            <person name="Mukherjee S."/>
            <person name="Reddy T.B.K."/>
            <person name="Daum C."/>
            <person name="Copeland A."/>
            <person name="Chen I.A."/>
            <person name="Ivanova N.N."/>
            <person name="Kyrpides N.C."/>
            <person name="Shapiro N."/>
            <person name="Eloe-Fadrosh E.A."/>
            <person name="Pietrasiak N."/>
        </authorList>
    </citation>
    <scope>NUCLEOTIDE SEQUENCE</scope>
    <source>
        <strain evidence="10">GSE-NOS-MK-12-04C</strain>
    </source>
</reference>
<dbReference type="Gene3D" id="3.90.1680.10">
    <property type="entry name" value="SOS response associated peptidase-like"/>
    <property type="match status" value="1"/>
</dbReference>
<keyword evidence="2 8" id="KW-0645">Protease</keyword>
<evidence type="ECO:0000256" key="4">
    <source>
        <dbReference type="ARBA" id="ARBA00022801"/>
    </source>
</evidence>
<keyword evidence="6" id="KW-0238">DNA-binding</keyword>
<dbReference type="AlphaFoldDB" id="A0A951UT77"/>
<evidence type="ECO:0000256" key="8">
    <source>
        <dbReference type="RuleBase" id="RU364100"/>
    </source>
</evidence>
<evidence type="ECO:0000256" key="2">
    <source>
        <dbReference type="ARBA" id="ARBA00022670"/>
    </source>
</evidence>
<keyword evidence="5" id="KW-0190">Covalent protein-DNA linkage</keyword>
<keyword evidence="3" id="KW-0227">DNA damage</keyword>
<dbReference type="Proteomes" id="UP000729701">
    <property type="component" value="Unassembled WGS sequence"/>
</dbReference>
<keyword evidence="4 8" id="KW-0378">Hydrolase</keyword>
<keyword evidence="7" id="KW-0456">Lyase</keyword>
<feature type="region of interest" description="Disordered" evidence="9">
    <location>
        <begin position="204"/>
        <end position="223"/>
    </location>
</feature>
<gene>
    <name evidence="10" type="ORF">KME60_15355</name>
</gene>
<dbReference type="InterPro" id="IPR036590">
    <property type="entry name" value="SRAP-like"/>
</dbReference>
<comment type="caution">
    <text evidence="10">The sequence shown here is derived from an EMBL/GenBank/DDBJ whole genome shotgun (WGS) entry which is preliminary data.</text>
</comment>
<dbReference type="SUPFAM" id="SSF143081">
    <property type="entry name" value="BB1717-like"/>
    <property type="match status" value="1"/>
</dbReference>
<evidence type="ECO:0000256" key="9">
    <source>
        <dbReference type="SAM" id="MobiDB-lite"/>
    </source>
</evidence>
<evidence type="ECO:0000256" key="6">
    <source>
        <dbReference type="ARBA" id="ARBA00023125"/>
    </source>
</evidence>
<dbReference type="InterPro" id="IPR003738">
    <property type="entry name" value="SRAP"/>
</dbReference>